<evidence type="ECO:0000313" key="26">
    <source>
        <dbReference type="Proteomes" id="UP001583172"/>
    </source>
</evidence>
<gene>
    <name evidence="25" type="ORF">VTJ49DRAFT_4082</name>
</gene>
<comment type="function">
    <text evidence="2">Type IV dipeptidyl-peptidase which removes N-terminal dipeptides sequentially from polypeptides having unsubstituted N-termini provided that the penultimate residue is proline.</text>
</comment>
<evidence type="ECO:0000256" key="15">
    <source>
        <dbReference type="ARBA" id="ARBA00022825"/>
    </source>
</evidence>
<comment type="pathway">
    <text evidence="20">Steroid metabolism; ergosterol biosynthesis.</text>
</comment>
<evidence type="ECO:0000313" key="25">
    <source>
        <dbReference type="EMBL" id="KAL1837258.1"/>
    </source>
</evidence>
<dbReference type="SUPFAM" id="SSF82171">
    <property type="entry name" value="DPP6 N-terminal domain-like"/>
    <property type="match status" value="1"/>
</dbReference>
<evidence type="ECO:0000256" key="21">
    <source>
        <dbReference type="PROSITE-ProRule" id="PRU01022"/>
    </source>
</evidence>
<dbReference type="Gene3D" id="3.40.50.150">
    <property type="entry name" value="Vaccinia Virus protein VP39"/>
    <property type="match status" value="1"/>
</dbReference>
<dbReference type="PANTHER" id="PTHR11731">
    <property type="entry name" value="PROTEASE FAMILY S9B,C DIPEPTIDYL-PEPTIDASE IV-RELATED"/>
    <property type="match status" value="1"/>
</dbReference>
<dbReference type="Pfam" id="PF00326">
    <property type="entry name" value="Peptidase_S9"/>
    <property type="match status" value="1"/>
</dbReference>
<evidence type="ECO:0000256" key="17">
    <source>
        <dbReference type="ARBA" id="ARBA00022989"/>
    </source>
</evidence>
<dbReference type="InterPro" id="IPR001375">
    <property type="entry name" value="Peptidase_S9_cat"/>
</dbReference>
<evidence type="ECO:0000256" key="3">
    <source>
        <dbReference type="ARBA" id="ARBA00004576"/>
    </source>
</evidence>
<evidence type="ECO:0000256" key="10">
    <source>
        <dbReference type="ARBA" id="ARBA00022670"/>
    </source>
</evidence>
<protein>
    <recommendedName>
        <fullName evidence="6">Probable dipeptidyl-aminopeptidase B</fullName>
        <ecNumber evidence="5">3.4.14.5</ecNumber>
    </recommendedName>
</protein>
<dbReference type="Pfam" id="PF00930">
    <property type="entry name" value="DPPIV_N"/>
    <property type="match status" value="1"/>
</dbReference>
<dbReference type="SUPFAM" id="SSF53335">
    <property type="entry name" value="S-adenosyl-L-methionine-dependent methyltransferases"/>
    <property type="match status" value="1"/>
</dbReference>
<evidence type="ECO:0000256" key="23">
    <source>
        <dbReference type="SAM" id="Phobius"/>
    </source>
</evidence>
<dbReference type="Proteomes" id="UP001583172">
    <property type="component" value="Unassembled WGS sequence"/>
</dbReference>
<evidence type="ECO:0000259" key="24">
    <source>
        <dbReference type="PROSITE" id="PS51685"/>
    </source>
</evidence>
<evidence type="ECO:0000256" key="18">
    <source>
        <dbReference type="ARBA" id="ARBA00023136"/>
    </source>
</evidence>
<evidence type="ECO:0000256" key="16">
    <source>
        <dbReference type="ARBA" id="ARBA00022968"/>
    </source>
</evidence>
<feature type="domain" description="SAM-dependent methyltransferase Erg6/SMT-type" evidence="24">
    <location>
        <begin position="58"/>
        <end position="298"/>
    </location>
</feature>
<keyword evidence="16" id="KW-0735">Signal-anchor</keyword>
<dbReference type="Gene3D" id="2.140.10.30">
    <property type="entry name" value="Dipeptidylpeptidase IV, N-terminal domain"/>
    <property type="match status" value="1"/>
</dbReference>
<comment type="similarity">
    <text evidence="4">Belongs to the peptidase S9B family.</text>
</comment>
<evidence type="ECO:0000256" key="2">
    <source>
        <dbReference type="ARBA" id="ARBA00002218"/>
    </source>
</evidence>
<sequence>MATHMPDNYNETVLHKYLRHWTRDPNNVSTLDMDAISWATDEERRERMKNYCEIGADYYDLVSPLYEQGWGQQFHYSPLTPGLSLSECTTAYEKRFAELARVKKGMRVLDLGCGIGGPARTIASTFDCRVVGITNSAWHVERGTALTKKAGLSDKVTFVKGDFLKLPFPDASFDGAYSVESLCYAPNPIEVYREVKRVLKPGAFFTFHDFAMTEKWDPNLPEHIKVRNWIEFGNGLTNMPWVPRMREAIKEAGYELVQEIDMALTSAPAPWYYGPAGDIWWAWQIPGWRDFWTVFKMWPPFRGLAHLIYRIMILFGFLPKEVSTLMDMMWFCTKGAAIGVPTGASLLTPRPDSVADMPPYRDDPLPSGTHTSSRDRSQSPSRMSHESGSSVSTTSIVFERIGERVAASEAAINEKRRHADADTDDDDDGLKYEPNSDDLETGPFLANGNPAHNGTKAQGMDRGMRRALLIIAGLLVSVWVAGLFVYVTSKASKSATTTDYDPGSAGSGQAITLDQVMGGFFRPDVHSVQWISGPAGEDGLLLEKAIREDYLVVEDVRNQNGTVGTVGKRDPDAALADALTLMKHSTFDYSSRMYHASRVTPSRDLKRVLVATNVKSNWRHSSYASYWIFDVKTQTAEPLVPGEPDARVQLAQWSPRSDAIAFTRDNNLFLRSVGSDKVIQITTDGGAEVFNGVPDWVYEEEVFSGDSATWWSEDGNYIAFLRTNETGVPEYPVQYFFSRPSGTEPEPGEELYPETRLIKYPKAGARNPVVELKFYDVTRGDIFSVNAPGGFPDDDRLITEVVWAGSQILVKETNRVSDVMRVVLVDVPGRKAKTVRTTDVKAIDGGWFEITHQTKYIPADPAKGRAADGYIDLIIHNDSNHLAYFSPLDNAEPVMLTSGDWEVADSPYAVDRNTNTVYFIATRESPIQRHVYQVQLTGEGLAPVTDTSAEGYYAVSFSTGGGYALLSYQGPGIPWQKIISTPSNPRQFDRVVEKNEDLAEKAKTHALPAKVYGTINVDGVELNYVERRPPNFDERKKYPVLFHQYSGPGSQSVTKKFQVDFQSYVAAGLGYLCVTVDGRGTGYIGRRNRVVIRGELGRWEAHDQIAAAKAWAEKSYVDPERLAIWGWSFGGFNTLKTLEQDAGQTFKYGMAVAPVTDWRFYDSIYTERYMLTPQTNPQGYERSMVSNVSALSQNVRWLMMHGVADDNVHVQNTWALLDKLNLAGVENYDVHVFPDSDHSIYFHNANRIVYDKLVNWLVNAFNGEWLKVANATPNGKKRSAASHLPSDGPVV</sequence>
<keyword evidence="13 23" id="KW-0812">Transmembrane</keyword>
<evidence type="ECO:0000256" key="9">
    <source>
        <dbReference type="ARBA" id="ARBA00022603"/>
    </source>
</evidence>
<keyword evidence="17 23" id="KW-1133">Transmembrane helix</keyword>
<keyword evidence="15" id="KW-0720">Serine protease</keyword>
<accession>A0ABR3V848</accession>
<evidence type="ECO:0000256" key="14">
    <source>
        <dbReference type="ARBA" id="ARBA00022801"/>
    </source>
</evidence>
<dbReference type="InterPro" id="IPR002469">
    <property type="entry name" value="Peptidase_S9B_N"/>
</dbReference>
<keyword evidence="14" id="KW-0378">Hydrolase</keyword>
<comment type="catalytic activity">
    <reaction evidence="1">
        <text>Release of an N-terminal dipeptide, Xaa-Yaa-|-Zaa-, from a polypeptide, preferentially when Yaa is Pro, provided Zaa is neither Pro nor hydroxyproline.</text>
        <dbReference type="EC" id="3.4.14.5"/>
    </reaction>
</comment>
<dbReference type="SUPFAM" id="SSF53474">
    <property type="entry name" value="alpha/beta-Hydrolases"/>
    <property type="match status" value="1"/>
</dbReference>
<keyword evidence="8" id="KW-0926">Vacuole</keyword>
<evidence type="ECO:0000256" key="7">
    <source>
        <dbReference type="ARBA" id="ARBA00022438"/>
    </source>
</evidence>
<dbReference type="InterPro" id="IPR013216">
    <property type="entry name" value="Methyltransf_11"/>
</dbReference>
<evidence type="ECO:0000256" key="13">
    <source>
        <dbReference type="ARBA" id="ARBA00022692"/>
    </source>
</evidence>
<dbReference type="CDD" id="cd02440">
    <property type="entry name" value="AdoMet_MTases"/>
    <property type="match status" value="1"/>
</dbReference>
<reference evidence="25 26" key="1">
    <citation type="journal article" date="2024" name="Commun. Biol.">
        <title>Comparative genomic analysis of thermophilic fungi reveals convergent evolutionary adaptations and gene losses.</title>
        <authorList>
            <person name="Steindorff A.S."/>
            <person name="Aguilar-Pontes M.V."/>
            <person name="Robinson A.J."/>
            <person name="Andreopoulos B."/>
            <person name="LaButti K."/>
            <person name="Kuo A."/>
            <person name="Mondo S."/>
            <person name="Riley R."/>
            <person name="Otillar R."/>
            <person name="Haridas S."/>
            <person name="Lipzen A."/>
            <person name="Grimwood J."/>
            <person name="Schmutz J."/>
            <person name="Clum A."/>
            <person name="Reid I.D."/>
            <person name="Moisan M.C."/>
            <person name="Butler G."/>
            <person name="Nguyen T.T.M."/>
            <person name="Dewar K."/>
            <person name="Conant G."/>
            <person name="Drula E."/>
            <person name="Henrissat B."/>
            <person name="Hansel C."/>
            <person name="Singer S."/>
            <person name="Hutchinson M.I."/>
            <person name="de Vries R.P."/>
            <person name="Natvig D.O."/>
            <person name="Powell A.J."/>
            <person name="Tsang A."/>
            <person name="Grigoriev I.V."/>
        </authorList>
    </citation>
    <scope>NUCLEOTIDE SEQUENCE [LARGE SCALE GENOMIC DNA]</scope>
    <source>
        <strain evidence="25 26">CBS 620.91</strain>
    </source>
</reference>
<dbReference type="PANTHER" id="PTHR11731:SF200">
    <property type="entry name" value="DIPEPTIDYL PEPTIDASE 10, ISOFORM B"/>
    <property type="match status" value="1"/>
</dbReference>
<evidence type="ECO:0000256" key="6">
    <source>
        <dbReference type="ARBA" id="ARBA00014118"/>
    </source>
</evidence>
<dbReference type="PROSITE" id="PS51685">
    <property type="entry name" value="SAM_MT_ERG6_SMT"/>
    <property type="match status" value="1"/>
</dbReference>
<evidence type="ECO:0000256" key="22">
    <source>
        <dbReference type="SAM" id="MobiDB-lite"/>
    </source>
</evidence>
<comment type="similarity">
    <text evidence="21">Belongs to the class I-like SAM-binding methyltransferase superfamily. Erg6/SMT family.</text>
</comment>
<proteinExistence type="inferred from homology"/>
<evidence type="ECO:0000256" key="12">
    <source>
        <dbReference type="ARBA" id="ARBA00022691"/>
    </source>
</evidence>
<keyword evidence="26" id="KW-1185">Reference proteome</keyword>
<keyword evidence="18 23" id="KW-0472">Membrane</keyword>
<dbReference type="InterPro" id="IPR029063">
    <property type="entry name" value="SAM-dependent_MTases_sf"/>
</dbReference>
<feature type="transmembrane region" description="Helical" evidence="23">
    <location>
        <begin position="467"/>
        <end position="487"/>
    </location>
</feature>
<evidence type="ECO:0000256" key="5">
    <source>
        <dbReference type="ARBA" id="ARBA00012062"/>
    </source>
</evidence>
<feature type="region of interest" description="Disordered" evidence="22">
    <location>
        <begin position="409"/>
        <end position="458"/>
    </location>
</feature>
<evidence type="ECO:0000256" key="19">
    <source>
        <dbReference type="ARBA" id="ARBA00023180"/>
    </source>
</evidence>
<dbReference type="Gene3D" id="3.40.50.1820">
    <property type="entry name" value="alpha/beta hydrolase"/>
    <property type="match status" value="1"/>
</dbReference>
<dbReference type="EMBL" id="JAZGSY010000313">
    <property type="protein sequence ID" value="KAL1837258.1"/>
    <property type="molecule type" value="Genomic_DNA"/>
</dbReference>
<keyword evidence="12 21" id="KW-0949">S-adenosyl-L-methionine</keyword>
<dbReference type="InterPro" id="IPR050278">
    <property type="entry name" value="Serine_Prot_S9B/DPPIV"/>
</dbReference>
<evidence type="ECO:0000256" key="8">
    <source>
        <dbReference type="ARBA" id="ARBA00022554"/>
    </source>
</evidence>
<name>A0ABR3V848_HUMIN</name>
<comment type="caution">
    <text evidence="25">The sequence shown here is derived from an EMBL/GenBank/DDBJ whole genome shotgun (WGS) entry which is preliminary data.</text>
</comment>
<organism evidence="25 26">
    <name type="scientific">Humicola insolens</name>
    <name type="common">Soft-rot fungus</name>
    <dbReference type="NCBI Taxonomy" id="85995"/>
    <lineage>
        <taxon>Eukaryota</taxon>
        <taxon>Fungi</taxon>
        <taxon>Dikarya</taxon>
        <taxon>Ascomycota</taxon>
        <taxon>Pezizomycotina</taxon>
        <taxon>Sordariomycetes</taxon>
        <taxon>Sordariomycetidae</taxon>
        <taxon>Sordariales</taxon>
        <taxon>Chaetomiaceae</taxon>
        <taxon>Mycothermus</taxon>
    </lineage>
</organism>
<dbReference type="InterPro" id="IPR029058">
    <property type="entry name" value="AB_hydrolase_fold"/>
</dbReference>
<keyword evidence="11 21" id="KW-0808">Transferase</keyword>
<keyword evidence="10" id="KW-0645">Protease</keyword>
<evidence type="ECO:0000256" key="11">
    <source>
        <dbReference type="ARBA" id="ARBA00022679"/>
    </source>
</evidence>
<dbReference type="Pfam" id="PF08241">
    <property type="entry name" value="Methyltransf_11"/>
    <property type="match status" value="1"/>
</dbReference>
<evidence type="ECO:0000256" key="1">
    <source>
        <dbReference type="ARBA" id="ARBA00001257"/>
    </source>
</evidence>
<comment type="subcellular location">
    <subcellularLocation>
        <location evidence="3">Vacuole membrane</location>
        <topology evidence="3">Single-pass type II membrane protein</topology>
    </subcellularLocation>
</comment>
<evidence type="ECO:0000256" key="20">
    <source>
        <dbReference type="ARBA" id="ARBA00029435"/>
    </source>
</evidence>
<dbReference type="EC" id="3.4.14.5" evidence="5"/>
<keyword evidence="7" id="KW-0031">Aminopeptidase</keyword>
<keyword evidence="19" id="KW-0325">Glycoprotein</keyword>
<feature type="compositionally biased region" description="Basic and acidic residues" evidence="22">
    <location>
        <begin position="412"/>
        <end position="421"/>
    </location>
</feature>
<feature type="region of interest" description="Disordered" evidence="22">
    <location>
        <begin position="349"/>
        <end position="393"/>
    </location>
</feature>
<evidence type="ECO:0000256" key="4">
    <source>
        <dbReference type="ARBA" id="ARBA00006150"/>
    </source>
</evidence>
<dbReference type="InterPro" id="IPR030384">
    <property type="entry name" value="MeTrfase_SMT"/>
</dbReference>
<keyword evidence="9 21" id="KW-0489">Methyltransferase</keyword>